<keyword evidence="2" id="KW-1003">Cell membrane</keyword>
<feature type="domain" description="MacB-like periplasmic core" evidence="8">
    <location>
        <begin position="471"/>
        <end position="629"/>
    </location>
</feature>
<evidence type="ECO:0000313" key="10">
    <source>
        <dbReference type="Proteomes" id="UP000245870"/>
    </source>
</evidence>
<proteinExistence type="predicted"/>
<dbReference type="Pfam" id="PF02687">
    <property type="entry name" value="FtsX"/>
    <property type="match status" value="2"/>
</dbReference>
<keyword evidence="5 6" id="KW-0472">Membrane</keyword>
<feature type="transmembrane region" description="Helical" evidence="6">
    <location>
        <begin position="364"/>
        <end position="388"/>
    </location>
</feature>
<dbReference type="PANTHER" id="PTHR30572">
    <property type="entry name" value="MEMBRANE COMPONENT OF TRANSPORTER-RELATED"/>
    <property type="match status" value="1"/>
</dbReference>
<sequence>MKSLLYLFRRYKLAATLNLLGLSIAIAAAYLFLTQAHYNSYYNHGLPNYERTYRFEILNEEDGGGWSDFVMRPFEVAFATVPHVEAVQSVDITSHEFAVNVGDREFETTVLAMGRPGLRFFGAKMLYGSDKDWQHNELAAIVCRSEAVRLFGTERAVGRQFVDKQRAQTYTVEGVCEDFPENCMMPNGVYTCYGDRFLDDRSEWSYVVYLRLDNADNRAIVEKALKHKVMELFGITDERSFDRESGFKLRLTSMADTYFSGVGLADKGSRNLVGVLYGAALFVLIVALLNLVNFTLAQAPMRMRGVNTRRVMGASVAALRWRVIIENLVITLIAILLASLWVWLFVSSPTCMRLISGSGLRWSLAFITAVGALMVGVASALFPAWYVTSFAPALALKGAFGLTLRGRKLRSLMLFVQFVIAFALVAYVGVMASQSHYIFNTDYGFDKDEVLFAQLSREGMHKKAAIANELRKLPCVASTAYGASELGDGDLFMMWGRGDDTHRMNYNVVPVDKDYLRTMGIRIVEGRDFNDADARGAYIINRNMAKQYGWLRVGSPISISTSAWGEGAYDVVGVCENFKLTSMRHDDSAAPVAFIIMGDDYKEWGDRCGMLFVRIAAGFDKREAKRQLTGMLQKLDPSQVYEFSFLDEELQHTYQDEFRFISQVRTFALVCLLVTLVGVFSLTMFESEYRRKEIALRRVMGSSVYQVLLLFVRRYLPLLILAFVVSVPIAWYLSDQWLRNFASHAPICWWVFPLSLIVVSVLVTLTVAVQSWRVATTNPVQSIRTE</sequence>
<feature type="transmembrane region" description="Helical" evidence="6">
    <location>
        <begin position="667"/>
        <end position="686"/>
    </location>
</feature>
<comment type="caution">
    <text evidence="9">The sequence shown here is derived from an EMBL/GenBank/DDBJ whole genome shotgun (WGS) entry which is preliminary data.</text>
</comment>
<evidence type="ECO:0000256" key="3">
    <source>
        <dbReference type="ARBA" id="ARBA00022692"/>
    </source>
</evidence>
<dbReference type="GO" id="GO:0022857">
    <property type="term" value="F:transmembrane transporter activity"/>
    <property type="evidence" value="ECO:0007669"/>
    <property type="project" value="TreeGrafter"/>
</dbReference>
<evidence type="ECO:0000256" key="5">
    <source>
        <dbReference type="ARBA" id="ARBA00023136"/>
    </source>
</evidence>
<evidence type="ECO:0000259" key="7">
    <source>
        <dbReference type="Pfam" id="PF02687"/>
    </source>
</evidence>
<evidence type="ECO:0000259" key="8">
    <source>
        <dbReference type="Pfam" id="PF12704"/>
    </source>
</evidence>
<keyword evidence="10" id="KW-1185">Reference proteome</keyword>
<feature type="transmembrane region" description="Helical" evidence="6">
    <location>
        <begin position="318"/>
        <end position="344"/>
    </location>
</feature>
<feature type="transmembrane region" description="Helical" evidence="6">
    <location>
        <begin position="409"/>
        <end position="430"/>
    </location>
</feature>
<feature type="domain" description="MacB-like periplasmic core" evidence="8">
    <location>
        <begin position="16"/>
        <end position="226"/>
    </location>
</feature>
<dbReference type="InterPro" id="IPR050250">
    <property type="entry name" value="Macrolide_Exporter_MacB"/>
</dbReference>
<comment type="subcellular location">
    <subcellularLocation>
        <location evidence="1">Cell membrane</location>
        <topology evidence="1">Multi-pass membrane protein</topology>
    </subcellularLocation>
</comment>
<evidence type="ECO:0000256" key="4">
    <source>
        <dbReference type="ARBA" id="ARBA00022989"/>
    </source>
</evidence>
<accession>A0A2U0TYZ7</accession>
<feature type="transmembrane region" description="Helical" evidence="6">
    <location>
        <begin position="749"/>
        <end position="769"/>
    </location>
</feature>
<dbReference type="InterPro" id="IPR003838">
    <property type="entry name" value="ABC3_permease_C"/>
</dbReference>
<dbReference type="InterPro" id="IPR025857">
    <property type="entry name" value="MacB_PCD"/>
</dbReference>
<evidence type="ECO:0000256" key="1">
    <source>
        <dbReference type="ARBA" id="ARBA00004651"/>
    </source>
</evidence>
<dbReference type="Pfam" id="PF12704">
    <property type="entry name" value="MacB_PCD"/>
    <property type="match status" value="2"/>
</dbReference>
<dbReference type="RefSeq" id="WP_165815065.1">
    <property type="nucleotide sequence ID" value="NZ_QENY01000023.1"/>
</dbReference>
<keyword evidence="4 6" id="KW-1133">Transmembrane helix</keyword>
<feature type="transmembrane region" description="Helical" evidence="6">
    <location>
        <begin position="707"/>
        <end position="729"/>
    </location>
</feature>
<feature type="domain" description="ABC3 transporter permease C-terminal" evidence="7">
    <location>
        <begin position="666"/>
        <end position="779"/>
    </location>
</feature>
<dbReference type="GO" id="GO:0005886">
    <property type="term" value="C:plasma membrane"/>
    <property type="evidence" value="ECO:0007669"/>
    <property type="project" value="UniProtKB-SubCell"/>
</dbReference>
<name>A0A2U0TYZ7_9BACT</name>
<evidence type="ECO:0000256" key="2">
    <source>
        <dbReference type="ARBA" id="ARBA00022475"/>
    </source>
</evidence>
<evidence type="ECO:0000256" key="6">
    <source>
        <dbReference type="SAM" id="Phobius"/>
    </source>
</evidence>
<gene>
    <name evidence="9" type="ORF">C7379_12325</name>
</gene>
<dbReference type="AlphaFoldDB" id="A0A2U0TYZ7"/>
<reference evidence="9 10" key="1">
    <citation type="submission" date="2018-05" db="EMBL/GenBank/DDBJ databases">
        <title>Genomic Encyclopedia of Type Strains, Phase IV (KMG-IV): sequencing the most valuable type-strain genomes for metagenomic binning, comparative biology and taxonomic classification.</title>
        <authorList>
            <person name="Goeker M."/>
        </authorList>
    </citation>
    <scope>NUCLEOTIDE SEQUENCE [LARGE SCALE GENOMIC DNA]</scope>
    <source>
        <strain evidence="9 10">DSM 100333</strain>
    </source>
</reference>
<dbReference type="EMBL" id="QENY01000023">
    <property type="protein sequence ID" value="PVX48831.1"/>
    <property type="molecule type" value="Genomic_DNA"/>
</dbReference>
<feature type="domain" description="ABC3 transporter permease C-terminal" evidence="7">
    <location>
        <begin position="279"/>
        <end position="389"/>
    </location>
</feature>
<organism evidence="9 10">
    <name type="scientific">Hallella colorans</name>
    <dbReference type="NCBI Taxonomy" id="1703337"/>
    <lineage>
        <taxon>Bacteria</taxon>
        <taxon>Pseudomonadati</taxon>
        <taxon>Bacteroidota</taxon>
        <taxon>Bacteroidia</taxon>
        <taxon>Bacteroidales</taxon>
        <taxon>Prevotellaceae</taxon>
        <taxon>Hallella</taxon>
    </lineage>
</organism>
<dbReference type="PANTHER" id="PTHR30572:SF18">
    <property type="entry name" value="ABC-TYPE MACROLIDE FAMILY EXPORT SYSTEM PERMEASE COMPONENT 2"/>
    <property type="match status" value="1"/>
</dbReference>
<dbReference type="Proteomes" id="UP000245870">
    <property type="component" value="Unassembled WGS sequence"/>
</dbReference>
<keyword evidence="3 6" id="KW-0812">Transmembrane</keyword>
<feature type="transmembrane region" description="Helical" evidence="6">
    <location>
        <begin position="12"/>
        <end position="33"/>
    </location>
</feature>
<feature type="transmembrane region" description="Helical" evidence="6">
    <location>
        <begin position="275"/>
        <end position="297"/>
    </location>
</feature>
<evidence type="ECO:0000313" key="9">
    <source>
        <dbReference type="EMBL" id="PVX48831.1"/>
    </source>
</evidence>
<protein>
    <submittedName>
        <fullName evidence="9">Putative ABC transport system permease protein</fullName>
    </submittedName>
</protein>